<protein>
    <submittedName>
        <fullName evidence="1">Uncharacterized protein</fullName>
    </submittedName>
</protein>
<accession>A0A4Y2RJ55</accession>
<dbReference type="Proteomes" id="UP000499080">
    <property type="component" value="Unassembled WGS sequence"/>
</dbReference>
<name>A0A4Y2RJ55_ARAVE</name>
<dbReference type="EMBL" id="BGPR01017343">
    <property type="protein sequence ID" value="GBN75814.1"/>
    <property type="molecule type" value="Genomic_DNA"/>
</dbReference>
<dbReference type="AlphaFoldDB" id="A0A4Y2RJ55"/>
<reference evidence="1 2" key="1">
    <citation type="journal article" date="2019" name="Sci. Rep.">
        <title>Orb-weaving spider Araneus ventricosus genome elucidates the spidroin gene catalogue.</title>
        <authorList>
            <person name="Kono N."/>
            <person name="Nakamura H."/>
            <person name="Ohtoshi R."/>
            <person name="Moran D.A.P."/>
            <person name="Shinohara A."/>
            <person name="Yoshida Y."/>
            <person name="Fujiwara M."/>
            <person name="Mori M."/>
            <person name="Tomita M."/>
            <person name="Arakawa K."/>
        </authorList>
    </citation>
    <scope>NUCLEOTIDE SEQUENCE [LARGE SCALE GENOMIC DNA]</scope>
</reference>
<keyword evidence="2" id="KW-1185">Reference proteome</keyword>
<organism evidence="1 2">
    <name type="scientific">Araneus ventricosus</name>
    <name type="common">Orbweaver spider</name>
    <name type="synonym">Epeira ventricosa</name>
    <dbReference type="NCBI Taxonomy" id="182803"/>
    <lineage>
        <taxon>Eukaryota</taxon>
        <taxon>Metazoa</taxon>
        <taxon>Ecdysozoa</taxon>
        <taxon>Arthropoda</taxon>
        <taxon>Chelicerata</taxon>
        <taxon>Arachnida</taxon>
        <taxon>Araneae</taxon>
        <taxon>Araneomorphae</taxon>
        <taxon>Entelegynae</taxon>
        <taxon>Araneoidea</taxon>
        <taxon>Araneidae</taxon>
        <taxon>Araneus</taxon>
    </lineage>
</organism>
<gene>
    <name evidence="1" type="ORF">AVEN_123383_1</name>
</gene>
<evidence type="ECO:0000313" key="2">
    <source>
        <dbReference type="Proteomes" id="UP000499080"/>
    </source>
</evidence>
<comment type="caution">
    <text evidence="1">The sequence shown here is derived from an EMBL/GenBank/DDBJ whole genome shotgun (WGS) entry which is preliminary data.</text>
</comment>
<sequence>MPQKVPFQDYRDLQGSRDQGYQISRGVQMGYRDLQRGGAKVIRPQRGQRLGYRTDLQRARESGLSDLRRVATKIIRRTPEVSTKVIRPQRSQD</sequence>
<evidence type="ECO:0000313" key="1">
    <source>
        <dbReference type="EMBL" id="GBN75814.1"/>
    </source>
</evidence>
<proteinExistence type="predicted"/>